<reference evidence="1" key="2">
    <citation type="submission" date="2021-04" db="EMBL/GenBank/DDBJ databases">
        <authorList>
            <person name="Gilroy R."/>
        </authorList>
    </citation>
    <scope>NUCLEOTIDE SEQUENCE</scope>
    <source>
        <strain evidence="1">ChiBcec6-4105</strain>
    </source>
</reference>
<proteinExistence type="predicted"/>
<accession>A0A9D2QVC2</accession>
<gene>
    <name evidence="1" type="ORF">H9914_07030</name>
</gene>
<protein>
    <submittedName>
        <fullName evidence="1">Uncharacterized protein</fullName>
    </submittedName>
</protein>
<evidence type="ECO:0000313" key="1">
    <source>
        <dbReference type="EMBL" id="HJD28728.1"/>
    </source>
</evidence>
<name>A0A9D2QVC2_9FIRM</name>
<dbReference type="EMBL" id="DWUY01000159">
    <property type="protein sequence ID" value="HJD28728.1"/>
    <property type="molecule type" value="Genomic_DNA"/>
</dbReference>
<comment type="caution">
    <text evidence="1">The sequence shown here is derived from an EMBL/GenBank/DDBJ whole genome shotgun (WGS) entry which is preliminary data.</text>
</comment>
<dbReference type="Proteomes" id="UP000823892">
    <property type="component" value="Unassembled WGS sequence"/>
</dbReference>
<dbReference type="AlphaFoldDB" id="A0A9D2QVC2"/>
<evidence type="ECO:0000313" key="2">
    <source>
        <dbReference type="Proteomes" id="UP000823892"/>
    </source>
</evidence>
<reference evidence="1" key="1">
    <citation type="journal article" date="2021" name="PeerJ">
        <title>Extensive microbial diversity within the chicken gut microbiome revealed by metagenomics and culture.</title>
        <authorList>
            <person name="Gilroy R."/>
            <person name="Ravi A."/>
            <person name="Getino M."/>
            <person name="Pursley I."/>
            <person name="Horton D.L."/>
            <person name="Alikhan N.F."/>
            <person name="Baker D."/>
            <person name="Gharbi K."/>
            <person name="Hall N."/>
            <person name="Watson M."/>
            <person name="Adriaenssens E.M."/>
            <person name="Foster-Nyarko E."/>
            <person name="Jarju S."/>
            <person name="Secka A."/>
            <person name="Antonio M."/>
            <person name="Oren A."/>
            <person name="Chaudhuri R.R."/>
            <person name="La Ragione R."/>
            <person name="Hildebrand F."/>
            <person name="Pallen M.J."/>
        </authorList>
    </citation>
    <scope>NUCLEOTIDE SEQUENCE</scope>
    <source>
        <strain evidence="1">ChiBcec6-4105</strain>
    </source>
</reference>
<organism evidence="1 2">
    <name type="scientific">Candidatus Blautia avicola</name>
    <dbReference type="NCBI Taxonomy" id="2838483"/>
    <lineage>
        <taxon>Bacteria</taxon>
        <taxon>Bacillati</taxon>
        <taxon>Bacillota</taxon>
        <taxon>Clostridia</taxon>
        <taxon>Lachnospirales</taxon>
        <taxon>Lachnospiraceae</taxon>
        <taxon>Blautia</taxon>
    </lineage>
</organism>
<sequence>MQLRIGCDYISELPFKKKEVWNAMGEMDLSDYRQEQLEDFSIYIFGVSYPVLQNALKQREDFQI</sequence>